<dbReference type="AlphaFoldDB" id="A0A9P8Q6P4"/>
<proteinExistence type="predicted"/>
<organism evidence="1 2">
    <name type="scientific">Wickerhamomyces pijperi</name>
    <name type="common">Yeast</name>
    <name type="synonym">Pichia pijperi</name>
    <dbReference type="NCBI Taxonomy" id="599730"/>
    <lineage>
        <taxon>Eukaryota</taxon>
        <taxon>Fungi</taxon>
        <taxon>Dikarya</taxon>
        <taxon>Ascomycota</taxon>
        <taxon>Saccharomycotina</taxon>
        <taxon>Saccharomycetes</taxon>
        <taxon>Phaffomycetales</taxon>
        <taxon>Wickerhamomycetaceae</taxon>
        <taxon>Wickerhamomyces</taxon>
    </lineage>
</organism>
<sequence>MSSFTLVPNYVVAAESVTAANLTSSAVSSHVSSSSAGNSTSTHTANGAAAISLSWKSGLAIGALVASPIILSLGL</sequence>
<comment type="caution">
    <text evidence="1">The sequence shown here is derived from an EMBL/GenBank/DDBJ whole genome shotgun (WGS) entry which is preliminary data.</text>
</comment>
<gene>
    <name evidence="1" type="ORF">WICPIJ_005150</name>
</gene>
<protein>
    <submittedName>
        <fullName evidence="1">Uncharacterized protein</fullName>
    </submittedName>
</protein>
<accession>A0A9P8Q6P4</accession>
<reference evidence="1" key="1">
    <citation type="journal article" date="2021" name="Open Biol.">
        <title>Shared evolutionary footprints suggest mitochondrial oxidative damage underlies multiple complex I losses in fungi.</title>
        <authorList>
            <person name="Schikora-Tamarit M.A."/>
            <person name="Marcet-Houben M."/>
            <person name="Nosek J."/>
            <person name="Gabaldon T."/>
        </authorList>
    </citation>
    <scope>NUCLEOTIDE SEQUENCE</scope>
    <source>
        <strain evidence="1">CBS2887</strain>
    </source>
</reference>
<evidence type="ECO:0000313" key="1">
    <source>
        <dbReference type="EMBL" id="KAH3683889.1"/>
    </source>
</evidence>
<name>A0A9P8Q6P4_WICPI</name>
<keyword evidence="2" id="KW-1185">Reference proteome</keyword>
<dbReference type="EMBL" id="JAEUBG010002887">
    <property type="protein sequence ID" value="KAH3683889.1"/>
    <property type="molecule type" value="Genomic_DNA"/>
</dbReference>
<evidence type="ECO:0000313" key="2">
    <source>
        <dbReference type="Proteomes" id="UP000774326"/>
    </source>
</evidence>
<dbReference type="Proteomes" id="UP000774326">
    <property type="component" value="Unassembled WGS sequence"/>
</dbReference>
<reference evidence="1" key="2">
    <citation type="submission" date="2021-01" db="EMBL/GenBank/DDBJ databases">
        <authorList>
            <person name="Schikora-Tamarit M.A."/>
        </authorList>
    </citation>
    <scope>NUCLEOTIDE SEQUENCE</scope>
    <source>
        <strain evidence="1">CBS2887</strain>
    </source>
</reference>